<sequence>MNLKKTATRLLLVSLLAGGHAFAWVPKLDQTSAKEVIDSAYNRRDPLPTLLTLDLTVENGAFKTPGAVSVFDGDKTACLANWTNAPTDFATYGSRPVAVTLTGQADDLFLQAQEARNAFKNLSVKDALASGEGRLPDGHLRVYVRMQGLQAERLRDAYNVAMRAADGKVTAPYRRAFVQDWKQEGGRWSGTMVYYFDALKAGIKPNGKLDLLLRTEADTDCAYQITADLTKLY</sequence>
<dbReference type="Proteomes" id="UP000569951">
    <property type="component" value="Unassembled WGS sequence"/>
</dbReference>
<feature type="chain" id="PRO_5032837837" evidence="1">
    <location>
        <begin position="24"/>
        <end position="233"/>
    </location>
</feature>
<evidence type="ECO:0000256" key="1">
    <source>
        <dbReference type="SAM" id="SignalP"/>
    </source>
</evidence>
<proteinExistence type="predicted"/>
<keyword evidence="3" id="KW-1185">Reference proteome</keyword>
<name>A0A841I162_9DEIO</name>
<evidence type="ECO:0000313" key="3">
    <source>
        <dbReference type="Proteomes" id="UP000569951"/>
    </source>
</evidence>
<comment type="caution">
    <text evidence="2">The sequence shown here is derived from an EMBL/GenBank/DDBJ whole genome shotgun (WGS) entry which is preliminary data.</text>
</comment>
<dbReference type="EMBL" id="JACHHG010000007">
    <property type="protein sequence ID" value="MBB6098724.1"/>
    <property type="molecule type" value="Genomic_DNA"/>
</dbReference>
<organism evidence="2 3">
    <name type="scientific">Deinobacterium chartae</name>
    <dbReference type="NCBI Taxonomy" id="521158"/>
    <lineage>
        <taxon>Bacteria</taxon>
        <taxon>Thermotogati</taxon>
        <taxon>Deinococcota</taxon>
        <taxon>Deinococci</taxon>
        <taxon>Deinococcales</taxon>
        <taxon>Deinococcaceae</taxon>
        <taxon>Deinobacterium</taxon>
    </lineage>
</organism>
<keyword evidence="1" id="KW-0732">Signal</keyword>
<evidence type="ECO:0000313" key="2">
    <source>
        <dbReference type="EMBL" id="MBB6098724.1"/>
    </source>
</evidence>
<protein>
    <submittedName>
        <fullName evidence="2">Uncharacterized protein</fullName>
    </submittedName>
</protein>
<dbReference type="RefSeq" id="WP_183987422.1">
    <property type="nucleotide sequence ID" value="NZ_JACHHG010000007.1"/>
</dbReference>
<dbReference type="AlphaFoldDB" id="A0A841I162"/>
<accession>A0A841I162</accession>
<gene>
    <name evidence="2" type="ORF">HNR42_002159</name>
</gene>
<reference evidence="2 3" key="1">
    <citation type="submission" date="2020-08" db="EMBL/GenBank/DDBJ databases">
        <title>Genomic Encyclopedia of Type Strains, Phase IV (KMG-IV): sequencing the most valuable type-strain genomes for metagenomic binning, comparative biology and taxonomic classification.</title>
        <authorList>
            <person name="Goeker M."/>
        </authorList>
    </citation>
    <scope>NUCLEOTIDE SEQUENCE [LARGE SCALE GENOMIC DNA]</scope>
    <source>
        <strain evidence="2 3">DSM 21458</strain>
    </source>
</reference>
<feature type="signal peptide" evidence="1">
    <location>
        <begin position="1"/>
        <end position="23"/>
    </location>
</feature>